<dbReference type="EMBL" id="PGGN01000004">
    <property type="protein sequence ID" value="PSH55867.1"/>
    <property type="molecule type" value="Genomic_DNA"/>
</dbReference>
<name>A0A2P7ANU0_9HYPH</name>
<dbReference type="Gene3D" id="2.60.120.260">
    <property type="entry name" value="Galactose-binding domain-like"/>
    <property type="match status" value="2"/>
</dbReference>
<keyword evidence="1" id="KW-1003">Cell membrane</keyword>
<feature type="compositionally biased region" description="Pro residues" evidence="2">
    <location>
        <begin position="51"/>
        <end position="62"/>
    </location>
</feature>
<dbReference type="RefSeq" id="WP_106718281.1">
    <property type="nucleotide sequence ID" value="NZ_JACHXT010000001.1"/>
</dbReference>
<reference evidence="4" key="1">
    <citation type="submission" date="2017-11" db="EMBL/GenBank/DDBJ databases">
        <authorList>
            <person name="Kuznetsova I."/>
            <person name="Sazanova A."/>
            <person name="Chirak E."/>
            <person name="Safronova V."/>
            <person name="Willems A."/>
        </authorList>
    </citation>
    <scope>NUCLEOTIDE SEQUENCE [LARGE SCALE GENOMIC DNA]</scope>
    <source>
        <strain evidence="4">PEPV15</strain>
    </source>
</reference>
<dbReference type="GO" id="GO:0030244">
    <property type="term" value="P:cellulose biosynthetic process"/>
    <property type="evidence" value="ECO:0007669"/>
    <property type="project" value="UniProtKB-KW"/>
</dbReference>
<dbReference type="UniPathway" id="UPA00694"/>
<accession>A0A2P7ANU0</accession>
<dbReference type="OrthoDB" id="7615145at2"/>
<keyword evidence="1" id="KW-0135">Cellulose biosynthesis</keyword>
<organism evidence="3 4">
    <name type="scientific">Phyllobacterium endophyticum</name>
    <dbReference type="NCBI Taxonomy" id="1149773"/>
    <lineage>
        <taxon>Bacteria</taxon>
        <taxon>Pseudomonadati</taxon>
        <taxon>Pseudomonadota</taxon>
        <taxon>Alphaproteobacteria</taxon>
        <taxon>Hyphomicrobiales</taxon>
        <taxon>Phyllobacteriaceae</taxon>
        <taxon>Phyllobacterium</taxon>
    </lineage>
</organism>
<keyword evidence="4" id="KW-1185">Reference proteome</keyword>
<keyword evidence="1" id="KW-0732">Signal</keyword>
<gene>
    <name evidence="3" type="ORF">CU100_19660</name>
</gene>
<keyword evidence="1" id="KW-1133">Transmembrane helix</keyword>
<dbReference type="Proteomes" id="UP000241158">
    <property type="component" value="Unassembled WGS sequence"/>
</dbReference>
<comment type="caution">
    <text evidence="3">The sequence shown here is derived from an EMBL/GenBank/DDBJ whole genome shotgun (WGS) entry which is preliminary data.</text>
</comment>
<evidence type="ECO:0000313" key="3">
    <source>
        <dbReference type="EMBL" id="PSH55867.1"/>
    </source>
</evidence>
<evidence type="ECO:0000313" key="4">
    <source>
        <dbReference type="Proteomes" id="UP000241158"/>
    </source>
</evidence>
<comment type="function">
    <text evidence="1">Binds the cellulose synthase activator, bis-(3'-5') cyclic diguanylic acid (c-di-GMP).</text>
</comment>
<dbReference type="Pfam" id="PF03170">
    <property type="entry name" value="BcsB"/>
    <property type="match status" value="1"/>
</dbReference>
<keyword evidence="1" id="KW-0997">Cell inner membrane</keyword>
<protein>
    <recommendedName>
        <fullName evidence="1">Cyclic di-GMP-binding protein</fullName>
    </recommendedName>
    <alternativeName>
        <fullName evidence="1">Cellulose synthase regulatory subunit</fullName>
    </alternativeName>
</protein>
<keyword evidence="1" id="KW-0973">c-di-GMP</keyword>
<feature type="region of interest" description="Disordered" evidence="2">
    <location>
        <begin position="28"/>
        <end position="62"/>
    </location>
</feature>
<dbReference type="InterPro" id="IPR018513">
    <property type="entry name" value="Cell_synthase_bac"/>
</dbReference>
<sequence>MGTHVMKRLLATCFMTMLATMPLHAQVSPFDMSPERPAKEPAPQQEQPAAPLSPPKIAPAPPVTGKRFVIPQDSLSFSGETGEKTWAVFITEEQAASSATLSLTYQNSLIVAPEWSTLTLAINNARIINEPVQSSENAKTLTVDIPGGVLKAGLNVFKMSTSLRHRTDCDVQSTYELWTEVDPSRTFLTFAGDAAQKFRKIDDIRAIGVDAQGRTTFNLVVPAIDRIAATAPMLHLAEALAVLANMPNQAVTISPALPKEQLPGALTILLGTDEDFQGLPTALLASTPGAPAAAFVDDPATGGSVLRVRGPDWQTVTTAVASIVDPLKREIGVPRSFLSTQTWRSPNVPLFTAASRARFSELGVATRNFNGRRLRTEFAIGVPSDFYANEYGTATVLIDAAYSEDVLPGSQLNIYVNDNIAATLPITTKGGAILRHFPISFTMRHFRPGANLITMEAVLNTRSDTVCAPGTGSTSPTRFALFDTSEFIMPRFARIGIMPNLAGLSGTSFPYGRSDKPLPLIINNGGEKSYSAAATLLARMSVAAGRPLEIDPRATANSTVNKNALIVGAIPQIESTVLTQTGIAESIRAVWSDVRDVEPAADAGPGQDEFDLWRERLAGRGWRGQLAFFDEWLNRTFNISLTSFSFYPGADEPYAPEPAASLLMAQRANPAGDGVWTLVTAPTDDSLIESVTAMTQQDRWSKLDGHISIYKSGTDEIQEVPVGEFTFVPTQPISFANMRLIVANWLSGNILSFSLLLIIVSTLLGIATSRLLSNLGRRV</sequence>
<feature type="signal peptide" evidence="1">
    <location>
        <begin position="1"/>
        <end position="25"/>
    </location>
</feature>
<dbReference type="GO" id="GO:0006011">
    <property type="term" value="P:UDP-alpha-D-glucose metabolic process"/>
    <property type="evidence" value="ECO:0007669"/>
    <property type="project" value="InterPro"/>
</dbReference>
<comment type="subcellular location">
    <subcellularLocation>
        <location evidence="1">Cell inner membrane</location>
    </subcellularLocation>
</comment>
<dbReference type="AlphaFoldDB" id="A0A2P7ANU0"/>
<proteinExistence type="inferred from homology"/>
<evidence type="ECO:0000256" key="1">
    <source>
        <dbReference type="RuleBase" id="RU365021"/>
    </source>
</evidence>
<keyword evidence="1" id="KW-0472">Membrane</keyword>
<comment type="similarity">
    <text evidence="1">Belongs to the AcsB/BcsB family.</text>
</comment>
<feature type="transmembrane region" description="Helical" evidence="1">
    <location>
        <begin position="750"/>
        <end position="772"/>
    </location>
</feature>
<feature type="chain" id="PRO_5015212315" description="Cyclic di-GMP-binding protein" evidence="1">
    <location>
        <begin position="26"/>
        <end position="779"/>
    </location>
</feature>
<comment type="subunit">
    <text evidence="1">Tightly associated with the cellulose synthase catalytic subunit.</text>
</comment>
<dbReference type="GO" id="GO:0005886">
    <property type="term" value="C:plasma membrane"/>
    <property type="evidence" value="ECO:0007669"/>
    <property type="project" value="UniProtKB-SubCell"/>
</dbReference>
<keyword evidence="1" id="KW-0812">Transmembrane</keyword>
<evidence type="ECO:0000256" key="2">
    <source>
        <dbReference type="SAM" id="MobiDB-lite"/>
    </source>
</evidence>
<comment type="pathway">
    <text evidence="1">Glycan metabolism; bacterial cellulose biosynthesis.</text>
</comment>
<feature type="compositionally biased region" description="Low complexity" evidence="2">
    <location>
        <begin position="41"/>
        <end position="50"/>
    </location>
</feature>